<gene>
    <name evidence="5" type="ORF">CQ006_05355</name>
</gene>
<dbReference type="InterPro" id="IPR011129">
    <property type="entry name" value="CSD"/>
</dbReference>
<proteinExistence type="predicted"/>
<protein>
    <submittedName>
        <fullName evidence="5">Cold-shock protein</fullName>
    </submittedName>
</protein>
<evidence type="ECO:0000256" key="3">
    <source>
        <dbReference type="RuleBase" id="RU000408"/>
    </source>
</evidence>
<dbReference type="Gene3D" id="2.40.50.140">
    <property type="entry name" value="Nucleic acid-binding proteins"/>
    <property type="match status" value="1"/>
</dbReference>
<dbReference type="SUPFAM" id="SSF50249">
    <property type="entry name" value="Nucleic acid-binding proteins"/>
    <property type="match status" value="1"/>
</dbReference>
<evidence type="ECO:0000313" key="6">
    <source>
        <dbReference type="Proteomes" id="UP000239458"/>
    </source>
</evidence>
<evidence type="ECO:0000256" key="2">
    <source>
        <dbReference type="ARBA" id="ARBA00022490"/>
    </source>
</evidence>
<dbReference type="PRINTS" id="PR00050">
    <property type="entry name" value="COLDSHOCK"/>
</dbReference>
<organism evidence="5 6">
    <name type="scientific">Pseudomonas cedrina</name>
    <dbReference type="NCBI Taxonomy" id="651740"/>
    <lineage>
        <taxon>Bacteria</taxon>
        <taxon>Pseudomonadati</taxon>
        <taxon>Pseudomonadota</taxon>
        <taxon>Gammaproteobacteria</taxon>
        <taxon>Pseudomonadales</taxon>
        <taxon>Pseudomonadaceae</taxon>
        <taxon>Pseudomonas</taxon>
    </lineage>
</organism>
<dbReference type="InterPro" id="IPR050181">
    <property type="entry name" value="Cold_shock_domain"/>
</dbReference>
<dbReference type="CDD" id="cd04458">
    <property type="entry name" value="CSP_CDS"/>
    <property type="match status" value="1"/>
</dbReference>
<dbReference type="InterPro" id="IPR019844">
    <property type="entry name" value="CSD_CS"/>
</dbReference>
<dbReference type="InterPro" id="IPR012156">
    <property type="entry name" value="Cold_shock_CspA"/>
</dbReference>
<dbReference type="EMBL" id="PCQE01000005">
    <property type="protein sequence ID" value="PRC08582.1"/>
    <property type="molecule type" value="Genomic_DNA"/>
</dbReference>
<reference evidence="5 6" key="1">
    <citation type="submission" date="2017-09" db="EMBL/GenBank/DDBJ databases">
        <title>Genomic, metabolic, and phenotypic characteristics of bacterial isolates from the natural microbiome of the model nematode Caenorhabditis elegans.</title>
        <authorList>
            <person name="Zimmermann J."/>
            <person name="Obeng N."/>
            <person name="Yang W."/>
            <person name="Obeng O."/>
            <person name="Kissoyan K."/>
            <person name="Pees B."/>
            <person name="Dirksen P."/>
            <person name="Hoppner M."/>
            <person name="Franke A."/>
            <person name="Rosenstiel P."/>
            <person name="Leippe M."/>
            <person name="Dierking K."/>
            <person name="Kaleta C."/>
            <person name="Schulenburg H."/>
        </authorList>
    </citation>
    <scope>NUCLEOTIDE SEQUENCE [LARGE SCALE GENOMIC DNA]</scope>
    <source>
        <strain evidence="5 6">MYb184</strain>
    </source>
</reference>
<dbReference type="GO" id="GO:0005829">
    <property type="term" value="C:cytosol"/>
    <property type="evidence" value="ECO:0007669"/>
    <property type="project" value="UniProtKB-ARBA"/>
</dbReference>
<comment type="subcellular location">
    <subcellularLocation>
        <location evidence="1 3">Cytoplasm</location>
    </subcellularLocation>
</comment>
<dbReference type="PROSITE" id="PS00352">
    <property type="entry name" value="CSD_1"/>
    <property type="match status" value="1"/>
</dbReference>
<dbReference type="FunFam" id="2.40.50.140:FF:000006">
    <property type="entry name" value="Cold shock protein CspC"/>
    <property type="match status" value="1"/>
</dbReference>
<evidence type="ECO:0000256" key="1">
    <source>
        <dbReference type="ARBA" id="ARBA00004496"/>
    </source>
</evidence>
<dbReference type="GO" id="GO:0003676">
    <property type="term" value="F:nucleic acid binding"/>
    <property type="evidence" value="ECO:0007669"/>
    <property type="project" value="InterPro"/>
</dbReference>
<evidence type="ECO:0000259" key="4">
    <source>
        <dbReference type="PROSITE" id="PS51857"/>
    </source>
</evidence>
<evidence type="ECO:0000313" key="5">
    <source>
        <dbReference type="EMBL" id="PRC08582.1"/>
    </source>
</evidence>
<dbReference type="PIRSF" id="PIRSF002599">
    <property type="entry name" value="Cold_shock_A"/>
    <property type="match status" value="1"/>
</dbReference>
<dbReference type="PROSITE" id="PS51857">
    <property type="entry name" value="CSD_2"/>
    <property type="match status" value="1"/>
</dbReference>
<dbReference type="RefSeq" id="WP_105229172.1">
    <property type="nucleotide sequence ID" value="NZ_PCQE01000005.1"/>
</dbReference>
<sequence>MTTTTGRVKWYNDEKGFGFITRDDDGTDIFAHFKDIQSDGFKSLMEGREVEFEVVQGSKGLKAVAIRYI</sequence>
<keyword evidence="2" id="KW-0963">Cytoplasm</keyword>
<comment type="caution">
    <text evidence="5">The sequence shown here is derived from an EMBL/GenBank/DDBJ whole genome shotgun (WGS) entry which is preliminary data.</text>
</comment>
<name>A0A2S9E145_PSECE</name>
<accession>A0A2S9E145</accession>
<feature type="domain" description="CSD" evidence="4">
    <location>
        <begin position="3"/>
        <end position="68"/>
    </location>
</feature>
<dbReference type="Pfam" id="PF00313">
    <property type="entry name" value="CSD"/>
    <property type="match status" value="1"/>
</dbReference>
<dbReference type="InterPro" id="IPR002059">
    <property type="entry name" value="CSP_DNA-bd"/>
</dbReference>
<dbReference type="InterPro" id="IPR012340">
    <property type="entry name" value="NA-bd_OB-fold"/>
</dbReference>
<dbReference type="Proteomes" id="UP000239458">
    <property type="component" value="Unassembled WGS sequence"/>
</dbReference>
<dbReference type="AlphaFoldDB" id="A0A2S9E145"/>
<dbReference type="PANTHER" id="PTHR11544">
    <property type="entry name" value="COLD SHOCK DOMAIN CONTAINING PROTEINS"/>
    <property type="match status" value="1"/>
</dbReference>
<dbReference type="SMART" id="SM00357">
    <property type="entry name" value="CSP"/>
    <property type="match status" value="1"/>
</dbReference>